<dbReference type="EMBL" id="CP003741">
    <property type="protein sequence ID" value="AGI70267.1"/>
    <property type="molecule type" value="Genomic_DNA"/>
</dbReference>
<accession>M9RDJ6</accession>
<dbReference type="GO" id="GO:0006313">
    <property type="term" value="P:DNA transposition"/>
    <property type="evidence" value="ECO:0007669"/>
    <property type="project" value="InterPro"/>
</dbReference>
<evidence type="ECO:0000313" key="2">
    <source>
        <dbReference type="Proteomes" id="UP000005307"/>
    </source>
</evidence>
<dbReference type="OrthoDB" id="9800877at2"/>
<evidence type="ECO:0000313" key="1">
    <source>
        <dbReference type="EMBL" id="AGI70267.1"/>
    </source>
</evidence>
<dbReference type="GO" id="GO:0003677">
    <property type="term" value="F:DNA binding"/>
    <property type="evidence" value="ECO:0007669"/>
    <property type="project" value="InterPro"/>
</dbReference>
<organism evidence="1 2">
    <name type="scientific">Octadecabacter antarcticus 307</name>
    <dbReference type="NCBI Taxonomy" id="391626"/>
    <lineage>
        <taxon>Bacteria</taxon>
        <taxon>Pseudomonadati</taxon>
        <taxon>Pseudomonadota</taxon>
        <taxon>Alphaproteobacteria</taxon>
        <taxon>Rhodobacterales</taxon>
        <taxon>Roseobacteraceae</taxon>
        <taxon>Octadecabacter</taxon>
    </lineage>
</organism>
<dbReference type="InterPro" id="IPR002514">
    <property type="entry name" value="Transposase_8"/>
</dbReference>
<dbReference type="Proteomes" id="UP000005307">
    <property type="component" value="Plasmid pOA307_63"/>
</dbReference>
<keyword evidence="2" id="KW-1185">Reference proteome</keyword>
<protein>
    <submittedName>
        <fullName evidence="1">IS66-family transposase</fullName>
    </submittedName>
</protein>
<dbReference type="eggNOG" id="COG2963">
    <property type="taxonomic scope" value="Bacteria"/>
</dbReference>
<proteinExistence type="predicted"/>
<reference evidence="1 2" key="1">
    <citation type="journal article" date="2013" name="PLoS ONE">
        <title>Poles Apart: Arctic and Antarctic Octadecabacter strains Share High Genome Plasticity and a New Type of Xanthorhodopsin.</title>
        <authorList>
            <person name="Vollmers J."/>
            <person name="Voget S."/>
            <person name="Dietrich S."/>
            <person name="Gollnow K."/>
            <person name="Smits M."/>
            <person name="Meyer K."/>
            <person name="Brinkhoff T."/>
            <person name="Simon M."/>
            <person name="Daniel R."/>
        </authorList>
    </citation>
    <scope>NUCLEOTIDE SEQUENCE [LARGE SCALE GENOMIC DNA]</scope>
    <source>
        <strain evidence="1 2">307</strain>
        <plasmid evidence="1">pOA307_63</plasmid>
    </source>
</reference>
<dbReference type="Pfam" id="PF01527">
    <property type="entry name" value="HTH_Tnp_1"/>
    <property type="match status" value="1"/>
</dbReference>
<keyword evidence="1" id="KW-0614">Plasmid</keyword>
<dbReference type="RefSeq" id="WP_015493509.1">
    <property type="nucleotide sequence ID" value="NC_020907.1"/>
</dbReference>
<dbReference type="KEGG" id="oat:OAN307_63p00490"/>
<dbReference type="InterPro" id="IPR009057">
    <property type="entry name" value="Homeodomain-like_sf"/>
</dbReference>
<dbReference type="SUPFAM" id="SSF46689">
    <property type="entry name" value="Homeodomain-like"/>
    <property type="match status" value="1"/>
</dbReference>
<sequence>MMNTRQRGRGSKYTDDFKRQLVGESRGYGVSVPIVSKRHGVPTNQIYAWRGDERFQPDGSAIDAFTPVEVADEPDAPAPPRSVILPAPRIEITLENGRRLSVSDGVDARFVLELARGLAA</sequence>
<dbReference type="AlphaFoldDB" id="M9RDJ6"/>
<dbReference type="GO" id="GO:0004803">
    <property type="term" value="F:transposase activity"/>
    <property type="evidence" value="ECO:0007669"/>
    <property type="project" value="InterPro"/>
</dbReference>
<geneLocation type="plasmid" evidence="1 2">
    <name>pOA307_63</name>
</geneLocation>
<dbReference type="HOGENOM" id="CLU_113764_4_0_5"/>
<gene>
    <name evidence="1" type="ORF">OAN307_63p00490</name>
</gene>
<name>M9RDJ6_9RHOB</name>